<proteinExistence type="predicted"/>
<organism evidence="1 2">
    <name type="scientific">Geomonas limicola</name>
    <dbReference type="NCBI Taxonomy" id="2740186"/>
    <lineage>
        <taxon>Bacteria</taxon>
        <taxon>Pseudomonadati</taxon>
        <taxon>Thermodesulfobacteriota</taxon>
        <taxon>Desulfuromonadia</taxon>
        <taxon>Geobacterales</taxon>
        <taxon>Geobacteraceae</taxon>
        <taxon>Geomonas</taxon>
    </lineage>
</organism>
<sequence>MLNNLSNLNNIGDEVYQTWSDEQRRDEIGKLVEGYRNGIPAQILCRLAVSIAGSRKLAAGHLAAFLSLKERKAMVKKESAGADSDLRDLLKGTLLFSGS</sequence>
<evidence type="ECO:0000313" key="2">
    <source>
        <dbReference type="Proteomes" id="UP000587586"/>
    </source>
</evidence>
<dbReference type="AlphaFoldDB" id="A0A6V8N5R5"/>
<gene>
    <name evidence="1" type="ORF">GMLC_13190</name>
</gene>
<dbReference type="Proteomes" id="UP000587586">
    <property type="component" value="Unassembled WGS sequence"/>
</dbReference>
<protein>
    <submittedName>
        <fullName evidence="1">Uncharacterized protein</fullName>
    </submittedName>
</protein>
<accession>A0A6V8N5R5</accession>
<dbReference type="RefSeq" id="WP_183360263.1">
    <property type="nucleotide sequence ID" value="NZ_BLXZ01000002.1"/>
</dbReference>
<name>A0A6V8N5R5_9BACT</name>
<dbReference type="EMBL" id="BLXZ01000002">
    <property type="protein sequence ID" value="GFO67740.1"/>
    <property type="molecule type" value="Genomic_DNA"/>
</dbReference>
<comment type="caution">
    <text evidence="1">The sequence shown here is derived from an EMBL/GenBank/DDBJ whole genome shotgun (WGS) entry which is preliminary data.</text>
</comment>
<keyword evidence="2" id="KW-1185">Reference proteome</keyword>
<evidence type="ECO:0000313" key="1">
    <source>
        <dbReference type="EMBL" id="GFO67740.1"/>
    </source>
</evidence>
<reference evidence="2" key="1">
    <citation type="submission" date="2020-06" db="EMBL/GenBank/DDBJ databases">
        <title>Draft genomic sequecing of Geomonas sp. Red745.</title>
        <authorList>
            <person name="Itoh H."/>
            <person name="Xu Z.X."/>
            <person name="Ushijima N."/>
            <person name="Masuda Y."/>
            <person name="Shiratori Y."/>
            <person name="Senoo K."/>
        </authorList>
    </citation>
    <scope>NUCLEOTIDE SEQUENCE [LARGE SCALE GENOMIC DNA]</scope>
    <source>
        <strain evidence="2">Red745</strain>
    </source>
</reference>